<dbReference type="Proteomes" id="UP000297192">
    <property type="component" value="Segment"/>
</dbReference>
<dbReference type="EMBL" id="MF599468">
    <property type="protein sequence ID" value="ATE87148.1"/>
    <property type="molecule type" value="Genomic_DNA"/>
</dbReference>
<evidence type="ECO:0000313" key="1">
    <source>
        <dbReference type="EMBL" id="ATE87148.1"/>
    </source>
</evidence>
<name>A0A291B0Y0_9VIRU</name>
<proteinExistence type="predicted"/>
<dbReference type="KEGG" id="vg:65099911"/>
<accession>A0A291B0Y0</accession>
<evidence type="ECO:0000313" key="2">
    <source>
        <dbReference type="Proteomes" id="UP000297192"/>
    </source>
</evidence>
<reference evidence="1" key="2">
    <citation type="journal article" date="2017" name="Sci. Rep.">
        <title>Characterization of a new member of Iridoviridae, Shrimp hemocyte iridescent virus (SHIV), found in white leg shrimp (Litopenaeus vannamei).</title>
        <authorList>
            <person name="Qiu L."/>
            <person name="Chen M.M."/>
            <person name="Wan X.Y."/>
            <person name="Li C."/>
            <person name="Zhang Q.L."/>
            <person name="Wang R.Y."/>
            <person name="Cheng D.Y."/>
            <person name="Dong X."/>
            <person name="Yang B."/>
            <person name="Wang X.H."/>
            <person name="Xiang J.H."/>
            <person name="Huang J."/>
        </authorList>
    </citation>
    <scope>NUCLEOTIDE SEQUENCE [LARGE SCALE GENOMIC DNA]</scope>
    <source>
        <strain evidence="1">20141215</strain>
    </source>
</reference>
<keyword evidence="2" id="KW-1185">Reference proteome</keyword>
<sequence>MKLIFILVVLLIILFILKKQKTTTPEPQSQPCQKPKFTDVATQTNIYARKFSEMIDVLSQMDLSGPSDSKWVKNISGLKSLLDGDIFTIEDVSQNPDFSWNNVLNIVSMFYTMNILVLNIIDQVKEQYEDTPFKKKILEYEEEVKEFERFLSDTICMCRK</sequence>
<reference evidence="1" key="1">
    <citation type="journal article" date="2017" name="Arch. Virol.">
        <title>Complete genome sequence of shrimp hemocyte iridescent virus (SHIV) isolated from white leg shrimp, Litopenaeus vannamei.</title>
        <authorList>
            <person name="Qiu L."/>
            <person name="Chen M.M."/>
            <person name="Wang R.Y."/>
            <person name="Wan X.Y."/>
            <person name="Li C."/>
            <person name="Zhang Q.L."/>
            <person name="Dong X."/>
            <person name="Yang B."/>
            <person name="Xiang J.H."/>
            <person name="Huang J."/>
        </authorList>
    </citation>
    <scope>NUCLEOTIDE SEQUENCE [LARGE SCALE GENOMIC DNA]</scope>
    <source>
        <strain evidence="1">20141215</strain>
    </source>
</reference>
<organism evidence="1">
    <name type="scientific">Shrimp hemocyte iridescent virus</name>
    <dbReference type="NCBI Taxonomy" id="2039780"/>
    <lineage>
        <taxon>Viruses</taxon>
        <taxon>Varidnaviria</taxon>
        <taxon>Bamfordvirae</taxon>
        <taxon>Nucleocytoviricota</taxon>
        <taxon>Megaviricetes</taxon>
        <taxon>Pimascovirales</taxon>
        <taxon>Pimascovirales incertae sedis</taxon>
        <taxon>Iridoviridae</taxon>
        <taxon>Betairidovirinae</taxon>
        <taxon>Decapodiridovirus</taxon>
        <taxon>Decapodiridovirus litopenaeus1</taxon>
        <taxon>Decapod iridescent virus 1</taxon>
    </lineage>
</organism>
<dbReference type="GeneID" id="65099911"/>
<gene>
    <name evidence="1" type="primary">139R</name>
</gene>
<dbReference type="RefSeq" id="YP_010084891.1">
    <property type="nucleotide sequence ID" value="NC_055165.1"/>
</dbReference>
<protein>
    <submittedName>
        <fullName evidence="1">Uncharacterized protein</fullName>
    </submittedName>
</protein>